<dbReference type="Proteomes" id="UP000049855">
    <property type="component" value="Unassembled WGS sequence"/>
</dbReference>
<dbReference type="AlphaFoldDB" id="A0A0U1KZA6"/>
<protein>
    <recommendedName>
        <fullName evidence="3">DUF1257 domain-containing protein</fullName>
    </recommendedName>
</protein>
<dbReference type="InterPro" id="IPR009666">
    <property type="entry name" value="Uncharacterised_Ycf35"/>
</dbReference>
<evidence type="ECO:0008006" key="3">
    <source>
        <dbReference type="Google" id="ProtNLM"/>
    </source>
</evidence>
<dbReference type="PANTHER" id="PTHR39638">
    <property type="entry name" value="YCF35"/>
    <property type="match status" value="1"/>
</dbReference>
<dbReference type="Pfam" id="PF06868">
    <property type="entry name" value="DUF1257"/>
    <property type="match status" value="1"/>
</dbReference>
<evidence type="ECO:0000313" key="2">
    <source>
        <dbReference type="Proteomes" id="UP000049855"/>
    </source>
</evidence>
<name>A0A0U1KZA6_9FIRM</name>
<dbReference type="EMBL" id="CTRP01000011">
    <property type="protein sequence ID" value="CQR72706.1"/>
    <property type="molecule type" value="Genomic_DNA"/>
</dbReference>
<reference evidence="2" key="1">
    <citation type="submission" date="2015-03" db="EMBL/GenBank/DDBJ databases">
        <authorList>
            <person name="Nijsse Bart"/>
        </authorList>
    </citation>
    <scope>NUCLEOTIDE SEQUENCE [LARGE SCALE GENOMIC DNA]</scope>
</reference>
<sequence>MSHFTQVTTKITNKEMLIACLKELGYDVEEKTGIKGYRGQETPVDIAVRMKQGYDIGFVLGNDGTYSFVADWFGVQGVNEQQFTTKVQQQYALTTVMDKISRQGFNVVEQQQESSGEIRLVVRRWV</sequence>
<organism evidence="1 2">
    <name type="scientific">Sporomusa ovata</name>
    <dbReference type="NCBI Taxonomy" id="2378"/>
    <lineage>
        <taxon>Bacteria</taxon>
        <taxon>Bacillati</taxon>
        <taxon>Bacillota</taxon>
        <taxon>Negativicutes</taxon>
        <taxon>Selenomonadales</taxon>
        <taxon>Sporomusaceae</taxon>
        <taxon>Sporomusa</taxon>
    </lineage>
</organism>
<dbReference type="PANTHER" id="PTHR39638:SF2">
    <property type="entry name" value="YCF35"/>
    <property type="match status" value="1"/>
</dbReference>
<keyword evidence="2" id="KW-1185">Reference proteome</keyword>
<dbReference type="RefSeq" id="WP_021168400.1">
    <property type="nucleotide sequence ID" value="NZ_CTRP01000011.1"/>
</dbReference>
<proteinExistence type="predicted"/>
<evidence type="ECO:0000313" key="1">
    <source>
        <dbReference type="EMBL" id="CQR72706.1"/>
    </source>
</evidence>
<gene>
    <name evidence="1" type="ORF">SpAn4DRAFT_3166</name>
</gene>
<accession>A0A0U1KZA6</accession>